<dbReference type="PROSITE" id="PS50082">
    <property type="entry name" value="WD_REPEATS_2"/>
    <property type="match status" value="3"/>
</dbReference>
<keyword evidence="1" id="KW-0853">WD repeat</keyword>
<feature type="coiled-coil region" evidence="2">
    <location>
        <begin position="79"/>
        <end position="106"/>
    </location>
</feature>
<dbReference type="InterPro" id="IPR006594">
    <property type="entry name" value="LisH"/>
</dbReference>
<dbReference type="InterPro" id="IPR044716">
    <property type="entry name" value="LEUNIG-like"/>
</dbReference>
<dbReference type="PANTHER" id="PTHR44376">
    <property type="entry name" value="TRANSCRIPTIONAL REGULATOR OF FILAMENTOUS GROWTH FLO8"/>
    <property type="match status" value="1"/>
</dbReference>
<dbReference type="InterPro" id="IPR001680">
    <property type="entry name" value="WD40_rpt"/>
</dbReference>
<dbReference type="InParanoid" id="A0A6J0PIY0"/>
<dbReference type="OrthoDB" id="5600002at2759"/>
<dbReference type="Pfam" id="PF00400">
    <property type="entry name" value="WD40"/>
    <property type="match status" value="4"/>
</dbReference>
<dbReference type="PROSITE" id="PS50896">
    <property type="entry name" value="LISH"/>
    <property type="match status" value="1"/>
</dbReference>
<dbReference type="AlphaFoldDB" id="A0A6J0PIY0"/>
<feature type="region of interest" description="Disordered" evidence="3">
    <location>
        <begin position="253"/>
        <end position="316"/>
    </location>
</feature>
<feature type="repeat" description="WD" evidence="1">
    <location>
        <begin position="462"/>
        <end position="495"/>
    </location>
</feature>
<dbReference type="InterPro" id="IPR015943">
    <property type="entry name" value="WD40/YVTN_repeat-like_dom_sf"/>
</dbReference>
<organism evidence="4 5">
    <name type="scientific">Elaeis guineensis var. tenera</name>
    <name type="common">Oil palm</name>
    <dbReference type="NCBI Taxonomy" id="51953"/>
    <lineage>
        <taxon>Eukaryota</taxon>
        <taxon>Viridiplantae</taxon>
        <taxon>Streptophyta</taxon>
        <taxon>Embryophyta</taxon>
        <taxon>Tracheophyta</taxon>
        <taxon>Spermatophyta</taxon>
        <taxon>Magnoliopsida</taxon>
        <taxon>Liliopsida</taxon>
        <taxon>Arecaceae</taxon>
        <taxon>Arecoideae</taxon>
        <taxon>Cocoseae</taxon>
        <taxon>Elaeidinae</taxon>
        <taxon>Elaeis</taxon>
    </lineage>
</organism>
<keyword evidence="4" id="KW-1185">Reference proteome</keyword>
<dbReference type="GO" id="GO:0003714">
    <property type="term" value="F:transcription corepressor activity"/>
    <property type="evidence" value="ECO:0007669"/>
    <property type="project" value="InterPro"/>
</dbReference>
<feature type="compositionally biased region" description="Polar residues" evidence="3">
    <location>
        <begin position="281"/>
        <end position="292"/>
    </location>
</feature>
<reference evidence="5" key="1">
    <citation type="submission" date="2025-08" db="UniProtKB">
        <authorList>
            <consortium name="RefSeq"/>
        </authorList>
    </citation>
    <scope>IDENTIFICATION</scope>
</reference>
<dbReference type="RefSeq" id="XP_019705484.1">
    <property type="nucleotide sequence ID" value="XM_019849925.2"/>
</dbReference>
<evidence type="ECO:0000256" key="1">
    <source>
        <dbReference type="PROSITE-ProRule" id="PRU00221"/>
    </source>
</evidence>
<evidence type="ECO:0000313" key="4">
    <source>
        <dbReference type="Proteomes" id="UP000504607"/>
    </source>
</evidence>
<dbReference type="InterPro" id="IPR036322">
    <property type="entry name" value="WD40_repeat_dom_sf"/>
</dbReference>
<evidence type="ECO:0000256" key="2">
    <source>
        <dbReference type="SAM" id="Coils"/>
    </source>
</evidence>
<dbReference type="SUPFAM" id="SSF50978">
    <property type="entry name" value="WD40 repeat-like"/>
    <property type="match status" value="1"/>
</dbReference>
<sequence>MAQNNWEADKMLDAYIYDYLLKRNLQTTAKAFMAERKVSGDPVAVDAPRGFLYEWWSVFWDIFIARTNEKHSEVAAAYIEAQQMKAREQQQQQQQLQMQRLQLMQQQHPQMMRRNANHPALNGTLNAMSSDGMSVTPPATLLATKLYEERMRHPHSVDSEASQQLLDAHRMALLKSGTNYPGQLVQGSPGSVSATLQHIQARSQQTNEIKSELGAGQRSLPMDPSSLYGQGNIQARAALGAPVIASIIDSKEDNADAPGASPLCDKEQGGAVGGNVRRKQPTSSGAANSTGTGNTVGPSPNSPPSTPSTHTPGDGVAVATTRDLEHFGDVSLDDNVESFLSEEDGDARDIFAALKRSPAQHNTESLKNFAFTEVSSIHTSNSKVVCCHFSSDRKLVTSAGHEKKVVLWNMDTQQTESTPKEHSFIIRVTCFRPNSTQLVTSSFDRTLRLSNAAEPNFSLHMFAGHNSEVRSLDFHPKKTDLFCSCDDNGEIWYWNASRYSCFCVSKGGTAQVRFQPRIGHLLAAAVENVVSIIDVETNVKTLALQGHNKEVHSICWDSNGDHLASVGQDSVKIWSLTSGECIHELSSNRNQFSSCIFHPRYPKLPIIGAYQTLELWDTAENRYMMVQAREGTVAYLVQSPFTGIVASVSHDICVKIWK</sequence>
<evidence type="ECO:0000313" key="5">
    <source>
        <dbReference type="RefSeq" id="XP_019705484.1"/>
    </source>
</evidence>
<dbReference type="CDD" id="cd00200">
    <property type="entry name" value="WD40"/>
    <property type="match status" value="1"/>
</dbReference>
<proteinExistence type="predicted"/>
<name>A0A6J0PIY0_ELAGV</name>
<dbReference type="Pfam" id="PF08513">
    <property type="entry name" value="LisH"/>
    <property type="match status" value="1"/>
</dbReference>
<protein>
    <submittedName>
        <fullName evidence="5">Transcriptional corepressor LEUNIG_HOMOLOG</fullName>
    </submittedName>
</protein>
<evidence type="ECO:0000256" key="3">
    <source>
        <dbReference type="SAM" id="MobiDB-lite"/>
    </source>
</evidence>
<dbReference type="SMART" id="SM00320">
    <property type="entry name" value="WD40"/>
    <property type="match status" value="7"/>
</dbReference>
<accession>A0A6J0PIY0</accession>
<gene>
    <name evidence="5" type="primary">LOC105044257</name>
</gene>
<keyword evidence="2" id="KW-0175">Coiled coil</keyword>
<dbReference type="Gene3D" id="2.130.10.10">
    <property type="entry name" value="YVTN repeat-like/Quinoprotein amine dehydrogenase"/>
    <property type="match status" value="2"/>
</dbReference>
<dbReference type="Proteomes" id="UP000504607">
    <property type="component" value="Chromosome 4"/>
</dbReference>
<dbReference type="PANTHER" id="PTHR44376:SF9">
    <property type="entry name" value="TRANSCRIPTIONAL COREPRESSOR LEUNIG_HOMOLOG"/>
    <property type="match status" value="1"/>
</dbReference>
<feature type="repeat" description="WD" evidence="1">
    <location>
        <begin position="544"/>
        <end position="584"/>
    </location>
</feature>
<feature type="repeat" description="WD" evidence="1">
    <location>
        <begin position="377"/>
        <end position="418"/>
    </location>
</feature>